<gene>
    <name evidence="1" type="ORF">UFOVP38_62</name>
</gene>
<accession>A0A6J5T7F1</accession>
<sequence length="50" mass="5706">MNQEMKRIMEALMLIYGRDLQAATITVLLKDGDTAVRFLSSTFPQVETEE</sequence>
<reference evidence="1" key="1">
    <citation type="submission" date="2020-05" db="EMBL/GenBank/DDBJ databases">
        <authorList>
            <person name="Chiriac C."/>
            <person name="Salcher M."/>
            <person name="Ghai R."/>
            <person name="Kavagutti S V."/>
        </authorList>
    </citation>
    <scope>NUCLEOTIDE SEQUENCE</scope>
</reference>
<proteinExistence type="predicted"/>
<dbReference type="EMBL" id="LR797812">
    <property type="protein sequence ID" value="CAB4240699.1"/>
    <property type="molecule type" value="Genomic_DNA"/>
</dbReference>
<evidence type="ECO:0000313" key="1">
    <source>
        <dbReference type="EMBL" id="CAB4240699.1"/>
    </source>
</evidence>
<organism evidence="1">
    <name type="scientific">uncultured Caudovirales phage</name>
    <dbReference type="NCBI Taxonomy" id="2100421"/>
    <lineage>
        <taxon>Viruses</taxon>
        <taxon>Duplodnaviria</taxon>
        <taxon>Heunggongvirae</taxon>
        <taxon>Uroviricota</taxon>
        <taxon>Caudoviricetes</taxon>
        <taxon>Peduoviridae</taxon>
        <taxon>Maltschvirus</taxon>
        <taxon>Maltschvirus maltsch</taxon>
    </lineage>
</organism>
<protein>
    <submittedName>
        <fullName evidence="1">Uncharacterized protein</fullName>
    </submittedName>
</protein>
<name>A0A6J5T7F1_9CAUD</name>